<dbReference type="Pfam" id="PF22541">
    <property type="entry name" value="DUF7005"/>
    <property type="match status" value="1"/>
</dbReference>
<evidence type="ECO:0000313" key="1">
    <source>
        <dbReference type="EMBL" id="MBD3326404.1"/>
    </source>
</evidence>
<sequence length="383" mass="44004">MDAKYAFRRQVLEQFGARGTEIDELLTYNQNIFDHNALQSLRLPLDDEPFVAAWQTYAEEARTLGTFEALKTRLVQLRFPIQQGISQTEVYAQAVKKGILPPHVLQSQGLPLRHPESLELRIHQTPAGKIPVLIAGEREDFVALLQALTFRNEPEPVPPSQGAAMIAGYNNWDRIWTLKEAMIWEKGELYVNMFWSQEFQKILPQKHMYQDKFILVSPRYYSGVAPESLGLEEDMWKDLSVTIRLEHECTHYFTKRVLSSMQNKLLDELIADYAGITAAAGRFRADWFLTFLGLEHYPVYREGARLQNYRGTPPLSDRAFAILQALVYQAAHKLERYANACPAKQTVMVALTSMTLEELASDQSEALLREHQQLYEPFFHPNA</sequence>
<dbReference type="EMBL" id="WJJP01000574">
    <property type="protein sequence ID" value="MBD3326404.1"/>
    <property type="molecule type" value="Genomic_DNA"/>
</dbReference>
<protein>
    <submittedName>
        <fullName evidence="1">Uncharacterized protein</fullName>
    </submittedName>
</protein>
<gene>
    <name evidence="1" type="ORF">GF339_17600</name>
</gene>
<dbReference type="AlphaFoldDB" id="A0A9D5JYA5"/>
<comment type="caution">
    <text evidence="1">The sequence shown here is derived from an EMBL/GenBank/DDBJ whole genome shotgun (WGS) entry which is preliminary data.</text>
</comment>
<accession>A0A9D5JYA5</accession>
<proteinExistence type="predicted"/>
<dbReference type="Proteomes" id="UP000649604">
    <property type="component" value="Unassembled WGS sequence"/>
</dbReference>
<name>A0A9D5JYA5_9BACT</name>
<dbReference type="InterPro" id="IPR054274">
    <property type="entry name" value="DUF7005"/>
</dbReference>
<evidence type="ECO:0000313" key="2">
    <source>
        <dbReference type="Proteomes" id="UP000649604"/>
    </source>
</evidence>
<reference evidence="1" key="1">
    <citation type="submission" date="2019-11" db="EMBL/GenBank/DDBJ databases">
        <title>Microbial mats filling the niche in hypersaline microbial mats.</title>
        <authorList>
            <person name="Wong H.L."/>
            <person name="Macleod F.I."/>
            <person name="White R.A. III"/>
            <person name="Burns B.P."/>
        </authorList>
    </citation>
    <scope>NUCLEOTIDE SEQUENCE</scope>
    <source>
        <strain evidence="1">Rbin_158</strain>
    </source>
</reference>
<organism evidence="1 2">
    <name type="scientific">candidate division KSB3 bacterium</name>
    <dbReference type="NCBI Taxonomy" id="2044937"/>
    <lineage>
        <taxon>Bacteria</taxon>
        <taxon>candidate division KSB3</taxon>
    </lineage>
</organism>